<dbReference type="EMBL" id="FNDO01000004">
    <property type="protein sequence ID" value="SDH31821.1"/>
    <property type="molecule type" value="Genomic_DNA"/>
</dbReference>
<protein>
    <submittedName>
        <fullName evidence="2">PD-(D/E)XK nuclease superfamily protein</fullName>
    </submittedName>
</protein>
<dbReference type="InterPro" id="IPR018631">
    <property type="entry name" value="AAA-ATPase-like_dom"/>
</dbReference>
<reference evidence="4 5" key="1">
    <citation type="submission" date="2016-10" db="EMBL/GenBank/DDBJ databases">
        <authorList>
            <person name="de Groot N.N."/>
        </authorList>
    </citation>
    <scope>NUCLEOTIDE SEQUENCE [LARGE SCALE GENOMIC DNA]</scope>
    <source>
        <strain evidence="2 5">NLAE-zl-C500</strain>
        <strain evidence="3 4">NLAE-zl-C57</strain>
    </source>
</reference>
<feature type="domain" description="AAA-ATPase-like" evidence="1">
    <location>
        <begin position="4"/>
        <end position="200"/>
    </location>
</feature>
<proteinExistence type="predicted"/>
<dbReference type="AlphaFoldDB" id="A0A1G6G1G4"/>
<organism evidence="2 5">
    <name type="scientific">Bacteroides ovatus</name>
    <dbReference type="NCBI Taxonomy" id="28116"/>
    <lineage>
        <taxon>Bacteria</taxon>
        <taxon>Pseudomonadati</taxon>
        <taxon>Bacteroidota</taxon>
        <taxon>Bacteroidia</taxon>
        <taxon>Bacteroidales</taxon>
        <taxon>Bacteroidaceae</taxon>
        <taxon>Bacteroides</taxon>
    </lineage>
</organism>
<dbReference type="PANTHER" id="PTHR34825">
    <property type="entry name" value="CONSERVED PROTEIN, WITH A WEAK D-GALACTARATE DEHYDRATASE/ALTRONATE HYDROLASE DOMAIN"/>
    <property type="match status" value="1"/>
</dbReference>
<dbReference type="Proteomes" id="UP000181870">
    <property type="component" value="Unassembled WGS sequence"/>
</dbReference>
<dbReference type="EMBL" id="FMYE01000003">
    <property type="protein sequence ID" value="SDB75653.1"/>
    <property type="molecule type" value="Genomic_DNA"/>
</dbReference>
<evidence type="ECO:0000259" key="1">
    <source>
        <dbReference type="Pfam" id="PF09820"/>
    </source>
</evidence>
<dbReference type="Proteomes" id="UP000183670">
    <property type="component" value="Unassembled WGS sequence"/>
</dbReference>
<evidence type="ECO:0000313" key="4">
    <source>
        <dbReference type="Proteomes" id="UP000181870"/>
    </source>
</evidence>
<dbReference type="Pfam" id="PF09820">
    <property type="entry name" value="AAA-ATPase_like"/>
    <property type="match status" value="1"/>
</dbReference>
<evidence type="ECO:0000313" key="2">
    <source>
        <dbReference type="EMBL" id="SDB75653.1"/>
    </source>
</evidence>
<dbReference type="InterPro" id="IPR012547">
    <property type="entry name" value="PDDEXK_9"/>
</dbReference>
<name>A0A1G6G1G4_BACOV</name>
<evidence type="ECO:0000313" key="3">
    <source>
        <dbReference type="EMBL" id="SDH31821.1"/>
    </source>
</evidence>
<dbReference type="Pfam" id="PF08011">
    <property type="entry name" value="PDDEXK_9"/>
    <property type="match status" value="1"/>
</dbReference>
<gene>
    <name evidence="2" type="ORF">SAMN05192581_100360</name>
    <name evidence="3" type="ORF">SAMN05192582_100426</name>
</gene>
<dbReference type="RefSeq" id="WP_074556690.1">
    <property type="nucleotide sequence ID" value="NZ_FMYE01000003.1"/>
</dbReference>
<accession>A0A1G6G1G4</accession>
<evidence type="ECO:0000313" key="5">
    <source>
        <dbReference type="Proteomes" id="UP000183670"/>
    </source>
</evidence>
<dbReference type="PANTHER" id="PTHR34825:SF1">
    <property type="entry name" value="AAA-ATPASE-LIKE DOMAIN-CONTAINING PROTEIN"/>
    <property type="match status" value="1"/>
</dbReference>
<sequence>MIYPIGIQNFESLINDGYVYVDKTALVYQMATTGRYYFLSRPRRFGKSLLLSTLEAYLSGKKELFRGLAIEKLEHKWEEHPILHLDLNTAKYDAMDSLNHVLDDSLKKWEEIYGTFPTEVTFALRLKGIVERAYEKTGHRVAILVDEYDKPMLQAIGNETLQAEYRSTLKAFYSVLKTQDRYIKLAFLTGVTKFGKVSVFSDLNNLNDISMDDRYINICGITDGELHEYFDNDVALLGERNGLTKEECYTKLKEQYDGYHFDYKTEGLYNPFSILNTLAKMKFANYWFETGTPSFLVFLMKNSNYQLEKLTEEQVPGDFLNSIDSMSRNPIPVIYQSGYLTIKGYNEEFDIYRLGFPNKEVESGFIKYLIPFYTPVEEEKTGFFITNFIMDIRRGAPESFMQRMQSMFADTDYKITGKMELYFQNAMYLVFKMLGFYTDVERTTSNGRIDIVLKTKDYIYVMELKLDGTANDALRQIEEKDYALPFAKDSRKLYKIGVDFSSETRGIKEWKIIPDADA</sequence>